<evidence type="ECO:0000313" key="4">
    <source>
        <dbReference type="Proteomes" id="UP001056012"/>
    </source>
</evidence>
<dbReference type="CDD" id="cd07379">
    <property type="entry name" value="MPP_239FB"/>
    <property type="match status" value="1"/>
</dbReference>
<accession>A0A9Q8ZFH8</accession>
<evidence type="ECO:0000256" key="1">
    <source>
        <dbReference type="SAM" id="MobiDB-lite"/>
    </source>
</evidence>
<proteinExistence type="predicted"/>
<dbReference type="Proteomes" id="UP001056012">
    <property type="component" value="Chromosome 8"/>
</dbReference>
<dbReference type="EMBL" id="CP089281">
    <property type="protein sequence ID" value="USP82422.1"/>
    <property type="molecule type" value="Genomic_DNA"/>
</dbReference>
<name>A0A9Q8ZFH8_CURCL</name>
<dbReference type="PANTHER" id="PTHR12905:SF0">
    <property type="entry name" value="CALCINEURIN-LIKE PHOSPHOESTERASE DOMAIN-CONTAINING PROTEIN"/>
    <property type="match status" value="1"/>
</dbReference>
<dbReference type="Pfam" id="PF00149">
    <property type="entry name" value="Metallophos"/>
    <property type="match status" value="1"/>
</dbReference>
<dbReference type="GO" id="GO:0016787">
    <property type="term" value="F:hydrolase activity"/>
    <property type="evidence" value="ECO:0007669"/>
    <property type="project" value="InterPro"/>
</dbReference>
<dbReference type="AlphaFoldDB" id="A0A9Q8ZFH8"/>
<sequence length="525" mass="57621">MDADAPKMADLSTSIMHVKDSSPEARGSAKRTRIEGNHALSTPVRFLILSDTHGVELPLSLPPCDVLLHCGDLTEDGSPESISFALRSLGKVEAKLKLVIAGNHEISLDKAYWLSQGGDEADVKRSQALVGPKGEAARHGVTFLSEGTHTFNLPCGATFRIYASPYTPGFATSAFQYPSSNDRFNHPDITPSWAKNVGTKKSIIPEDVDIVMTHGPPKYILDDTDNGDSVGCEHLRNAIARVQPRLHCFGHVHLPEKGWKYEAHRLQYRTPMKLSGGDSEPITNVIKDWVGSNQARKKGFRCLSPGAAEQLRENKRQTLCVNAAMEGGQGILEHPPWLVTLDLPAPKPQGLYIPTIPTNITPIMSLSSSLVPYRPSPVNTMTLQQQSSTLISSRLFTQQAGMAIATELLYRILFDIVNRLLSSLQRLAAQSMDEASTWLQRKLQERRDARTLNSSDGLKIVQEVGRLAEQQGFITCPLTGRAMPDANLRGTGGPRGPPKWVRGVLEGIDEGRILERDVWINTHGD</sequence>
<dbReference type="InterPro" id="IPR029052">
    <property type="entry name" value="Metallo-depent_PP-like"/>
</dbReference>
<dbReference type="InterPro" id="IPR004843">
    <property type="entry name" value="Calcineurin-like_PHP"/>
</dbReference>
<feature type="domain" description="Calcineurin-like phosphoesterase" evidence="2">
    <location>
        <begin position="62"/>
        <end position="254"/>
    </location>
</feature>
<keyword evidence="4" id="KW-1185">Reference proteome</keyword>
<dbReference type="InterPro" id="IPR051693">
    <property type="entry name" value="UPF0046_metallophosphoest"/>
</dbReference>
<reference evidence="3" key="1">
    <citation type="submission" date="2021-12" db="EMBL/GenBank/DDBJ databases">
        <title>Curvularia clavata genome.</title>
        <authorList>
            <person name="Cao Y."/>
        </authorList>
    </citation>
    <scope>NUCLEOTIDE SEQUENCE</scope>
    <source>
        <strain evidence="3">Yc1106</strain>
    </source>
</reference>
<dbReference type="Gene3D" id="3.60.21.10">
    <property type="match status" value="1"/>
</dbReference>
<dbReference type="SUPFAM" id="SSF56300">
    <property type="entry name" value="Metallo-dependent phosphatases"/>
    <property type="match status" value="1"/>
</dbReference>
<evidence type="ECO:0000259" key="2">
    <source>
        <dbReference type="Pfam" id="PF00149"/>
    </source>
</evidence>
<feature type="region of interest" description="Disordered" evidence="1">
    <location>
        <begin position="1"/>
        <end position="31"/>
    </location>
</feature>
<dbReference type="OrthoDB" id="630188at2759"/>
<evidence type="ECO:0000313" key="3">
    <source>
        <dbReference type="EMBL" id="USP82422.1"/>
    </source>
</evidence>
<protein>
    <submittedName>
        <fullName evidence="3">Ser thr protein phosphatase family protein</fullName>
    </submittedName>
</protein>
<organism evidence="3 4">
    <name type="scientific">Curvularia clavata</name>
    <dbReference type="NCBI Taxonomy" id="95742"/>
    <lineage>
        <taxon>Eukaryota</taxon>
        <taxon>Fungi</taxon>
        <taxon>Dikarya</taxon>
        <taxon>Ascomycota</taxon>
        <taxon>Pezizomycotina</taxon>
        <taxon>Dothideomycetes</taxon>
        <taxon>Pleosporomycetidae</taxon>
        <taxon>Pleosporales</taxon>
        <taxon>Pleosporineae</taxon>
        <taxon>Pleosporaceae</taxon>
        <taxon>Curvularia</taxon>
    </lineage>
</organism>
<gene>
    <name evidence="3" type="ORF">yc1106_09696</name>
</gene>
<dbReference type="VEuPathDB" id="FungiDB:yc1106_09696"/>
<dbReference type="PANTHER" id="PTHR12905">
    <property type="entry name" value="METALLOPHOSPHOESTERASE"/>
    <property type="match status" value="1"/>
</dbReference>